<evidence type="ECO:0000256" key="3">
    <source>
        <dbReference type="ARBA" id="ARBA00022723"/>
    </source>
</evidence>
<dbReference type="Gene3D" id="3.40.720.10">
    <property type="entry name" value="Alkaline Phosphatase, subunit A"/>
    <property type="match status" value="1"/>
</dbReference>
<dbReference type="Proteomes" id="UP000014760">
    <property type="component" value="Unassembled WGS sequence"/>
</dbReference>
<dbReference type="GO" id="GO:0004423">
    <property type="term" value="F:iduronate-2-sulfatase activity"/>
    <property type="evidence" value="ECO:0007669"/>
    <property type="project" value="InterPro"/>
</dbReference>
<dbReference type="InterPro" id="IPR035874">
    <property type="entry name" value="IDS"/>
</dbReference>
<feature type="domain" description="Sulfatase N-terminal" evidence="7">
    <location>
        <begin position="1"/>
        <end position="356"/>
    </location>
</feature>
<reference evidence="8 10" key="2">
    <citation type="journal article" date="2013" name="Nature">
        <title>Insights into bilaterian evolution from three spiralian genomes.</title>
        <authorList>
            <person name="Simakov O."/>
            <person name="Marletaz F."/>
            <person name="Cho S.J."/>
            <person name="Edsinger-Gonzales E."/>
            <person name="Havlak P."/>
            <person name="Hellsten U."/>
            <person name="Kuo D.H."/>
            <person name="Larsson T."/>
            <person name="Lv J."/>
            <person name="Arendt D."/>
            <person name="Savage R."/>
            <person name="Osoegawa K."/>
            <person name="de Jong P."/>
            <person name="Grimwood J."/>
            <person name="Chapman J.A."/>
            <person name="Shapiro H."/>
            <person name="Aerts A."/>
            <person name="Otillar R.P."/>
            <person name="Terry A.Y."/>
            <person name="Boore J.L."/>
            <person name="Grigoriev I.V."/>
            <person name="Lindberg D.R."/>
            <person name="Seaver E.C."/>
            <person name="Weisblat D.A."/>
            <person name="Putnam N.H."/>
            <person name="Rokhsar D.S."/>
        </authorList>
    </citation>
    <scope>NUCLEOTIDE SEQUENCE</scope>
    <source>
        <strain evidence="8 10">I ESC-2004</strain>
    </source>
</reference>
<evidence type="ECO:0000256" key="6">
    <source>
        <dbReference type="ARBA" id="ARBA00022837"/>
    </source>
</evidence>
<dbReference type="GO" id="GO:0046872">
    <property type="term" value="F:metal ion binding"/>
    <property type="evidence" value="ECO:0007669"/>
    <property type="project" value="UniProtKB-KW"/>
</dbReference>
<dbReference type="HOGENOM" id="CLU_006332_9_0_1"/>
<keyword evidence="5" id="KW-0378">Hydrolase</keyword>
<gene>
    <name evidence="8" type="ORF">CAPTEDRAFT_83292</name>
</gene>
<sequence length="469" mass="54130">NVLMVIVDDLRPQLDVYRRHGMDSDVYSGMHTPNLDKLAEKSLFVEKAFVQYAVCGPSRASALTSRRPSTTMVYNLVDYWRDVGGNFTTIPQYFKEHGYATKGVGKVFHHGPASGQDNDAISWTEPFYQPPVNRWHSKEKIWRAVPEKTRQLNPLPDDKVLDEGLRSLRILSDEYKHRQQNFFLAVGFYKPHIPWVFPEEFLAHYPLDDVDYPNNPHVPLDTPDIAFANFDEIAKYGDMKATNHTHWDQTEEFPYLETKLLRRAYFASVSYIDHQIGQLLQAVKEESMEDEVIISVWGDHGFLLGEHATWAKHSVFELATRIPMMLHIPKVTNHGIVTSKVVELIDLFPTLAEVAGLPPLPICPENSRNTPVCTQGRSFTSLIEDPDSKKWKNFALSEQARFNAAKPILGQSMRTSRFRFTEWPEWNRRLGIQWEKSRGVELYDLKRDPSENRNLADYPGYRAVLNKLR</sequence>
<evidence type="ECO:0000313" key="10">
    <source>
        <dbReference type="Proteomes" id="UP000014760"/>
    </source>
</evidence>
<dbReference type="GO" id="GO:0005737">
    <property type="term" value="C:cytoplasm"/>
    <property type="evidence" value="ECO:0007669"/>
    <property type="project" value="TreeGrafter"/>
</dbReference>
<evidence type="ECO:0000259" key="7">
    <source>
        <dbReference type="Pfam" id="PF00884"/>
    </source>
</evidence>
<evidence type="ECO:0000256" key="4">
    <source>
        <dbReference type="ARBA" id="ARBA00022729"/>
    </source>
</evidence>
<keyword evidence="3" id="KW-0479">Metal-binding</keyword>
<dbReference type="PANTHER" id="PTHR45953">
    <property type="entry name" value="IDURONATE 2-SULFATASE"/>
    <property type="match status" value="1"/>
</dbReference>
<organism evidence="8">
    <name type="scientific">Capitella teleta</name>
    <name type="common">Polychaete worm</name>
    <dbReference type="NCBI Taxonomy" id="283909"/>
    <lineage>
        <taxon>Eukaryota</taxon>
        <taxon>Metazoa</taxon>
        <taxon>Spiralia</taxon>
        <taxon>Lophotrochozoa</taxon>
        <taxon>Annelida</taxon>
        <taxon>Polychaeta</taxon>
        <taxon>Sedentaria</taxon>
        <taxon>Scolecida</taxon>
        <taxon>Capitellidae</taxon>
        <taxon>Capitella</taxon>
    </lineage>
</organism>
<name>R7T4U6_CAPTE</name>
<dbReference type="EnsemblMetazoa" id="CapteT83292">
    <property type="protein sequence ID" value="CapteP83292"/>
    <property type="gene ID" value="CapteG83292"/>
</dbReference>
<dbReference type="InterPro" id="IPR024607">
    <property type="entry name" value="Sulfatase_CS"/>
</dbReference>
<keyword evidence="4" id="KW-0732">Signal</keyword>
<keyword evidence="10" id="KW-1185">Reference proteome</keyword>
<evidence type="ECO:0000256" key="5">
    <source>
        <dbReference type="ARBA" id="ARBA00022801"/>
    </source>
</evidence>
<evidence type="ECO:0000256" key="2">
    <source>
        <dbReference type="ARBA" id="ARBA00008779"/>
    </source>
</evidence>
<accession>R7T4U6</accession>
<dbReference type="STRING" id="283909.R7T4U6"/>
<reference evidence="9" key="3">
    <citation type="submission" date="2015-06" db="UniProtKB">
        <authorList>
            <consortium name="EnsemblMetazoa"/>
        </authorList>
    </citation>
    <scope>IDENTIFICATION</scope>
</reference>
<comment type="similarity">
    <text evidence="2">Belongs to the sulfatase family.</text>
</comment>
<dbReference type="AlphaFoldDB" id="R7T4U6"/>
<dbReference type="OrthoDB" id="186522at2759"/>
<proteinExistence type="inferred from homology"/>
<feature type="non-terminal residue" evidence="8">
    <location>
        <position position="469"/>
    </location>
</feature>
<reference evidence="10" key="1">
    <citation type="submission" date="2012-12" db="EMBL/GenBank/DDBJ databases">
        <authorList>
            <person name="Hellsten U."/>
            <person name="Grimwood J."/>
            <person name="Chapman J.A."/>
            <person name="Shapiro H."/>
            <person name="Aerts A."/>
            <person name="Otillar R.P."/>
            <person name="Terry A.Y."/>
            <person name="Boore J.L."/>
            <person name="Simakov O."/>
            <person name="Marletaz F."/>
            <person name="Cho S.-J."/>
            <person name="Edsinger-Gonzales E."/>
            <person name="Havlak P."/>
            <person name="Kuo D.-H."/>
            <person name="Larsson T."/>
            <person name="Lv J."/>
            <person name="Arendt D."/>
            <person name="Savage R."/>
            <person name="Osoegawa K."/>
            <person name="de Jong P."/>
            <person name="Lindberg D.R."/>
            <person name="Seaver E.C."/>
            <person name="Weisblat D.A."/>
            <person name="Putnam N.H."/>
            <person name="Grigoriev I.V."/>
            <person name="Rokhsar D.S."/>
        </authorList>
    </citation>
    <scope>NUCLEOTIDE SEQUENCE</scope>
    <source>
        <strain evidence="10">I ESC-2004</strain>
    </source>
</reference>
<comment type="cofactor">
    <cofactor evidence="1">
        <name>Ca(2+)</name>
        <dbReference type="ChEBI" id="CHEBI:29108"/>
    </cofactor>
</comment>
<dbReference type="CDD" id="cd16030">
    <property type="entry name" value="iduronate-2-sulfatase"/>
    <property type="match status" value="1"/>
</dbReference>
<dbReference type="EMBL" id="KB312025">
    <property type="protein sequence ID" value="ELT87998.1"/>
    <property type="molecule type" value="Genomic_DNA"/>
</dbReference>
<dbReference type="EMBL" id="AMQN01003513">
    <property type="status" value="NOT_ANNOTATED_CDS"/>
    <property type="molecule type" value="Genomic_DNA"/>
</dbReference>
<evidence type="ECO:0000313" key="8">
    <source>
        <dbReference type="EMBL" id="ELT87998.1"/>
    </source>
</evidence>
<dbReference type="InterPro" id="IPR017850">
    <property type="entry name" value="Alkaline_phosphatase_core_sf"/>
</dbReference>
<dbReference type="PANTHER" id="PTHR45953:SF1">
    <property type="entry name" value="IDURONATE 2-SULFATASE"/>
    <property type="match status" value="1"/>
</dbReference>
<dbReference type="Pfam" id="PF00884">
    <property type="entry name" value="Sulfatase"/>
    <property type="match status" value="1"/>
</dbReference>
<dbReference type="OMA" id="WSERIIY"/>
<protein>
    <recommendedName>
        <fullName evidence="7">Sulfatase N-terminal domain-containing protein</fullName>
    </recommendedName>
</protein>
<dbReference type="SUPFAM" id="SSF53649">
    <property type="entry name" value="Alkaline phosphatase-like"/>
    <property type="match status" value="1"/>
</dbReference>
<dbReference type="PROSITE" id="PS00149">
    <property type="entry name" value="SULFATASE_2"/>
    <property type="match status" value="1"/>
</dbReference>
<feature type="non-terminal residue" evidence="8">
    <location>
        <position position="1"/>
    </location>
</feature>
<keyword evidence="6" id="KW-0106">Calcium</keyword>
<evidence type="ECO:0000256" key="1">
    <source>
        <dbReference type="ARBA" id="ARBA00001913"/>
    </source>
</evidence>
<dbReference type="InterPro" id="IPR000917">
    <property type="entry name" value="Sulfatase_N"/>
</dbReference>
<evidence type="ECO:0000313" key="9">
    <source>
        <dbReference type="EnsemblMetazoa" id="CapteP83292"/>
    </source>
</evidence>